<comment type="pathway">
    <text evidence="1">Amino-acid biosynthesis; L-asparagine biosynthesis; L-asparagine from L-aspartate (L-Gln route): step 1/1.</text>
</comment>
<feature type="domain" description="Glutamine amidotransferase type-2" evidence="11">
    <location>
        <begin position="2"/>
        <end position="205"/>
    </location>
</feature>
<dbReference type="PROSITE" id="PS51278">
    <property type="entry name" value="GATASE_TYPE_2"/>
    <property type="match status" value="1"/>
</dbReference>
<dbReference type="InterPro" id="IPR001962">
    <property type="entry name" value="Asn_synthase"/>
</dbReference>
<evidence type="ECO:0000256" key="6">
    <source>
        <dbReference type="ARBA" id="ARBA00022962"/>
    </source>
</evidence>
<dbReference type="PIRSF" id="PIRSF001589">
    <property type="entry name" value="Asn_synthetase_glu-h"/>
    <property type="match status" value="1"/>
</dbReference>
<dbReference type="EMBL" id="AUXT01000192">
    <property type="protein sequence ID" value="KZN44383.1"/>
    <property type="molecule type" value="Genomic_DNA"/>
</dbReference>
<dbReference type="SUPFAM" id="SSF56235">
    <property type="entry name" value="N-terminal nucleophile aminohydrolases (Ntn hydrolases)"/>
    <property type="match status" value="1"/>
</dbReference>
<dbReference type="SUPFAM" id="SSF52402">
    <property type="entry name" value="Adenine nucleotide alpha hydrolases-like"/>
    <property type="match status" value="1"/>
</dbReference>
<comment type="catalytic activity">
    <reaction evidence="7">
        <text>L-aspartate + L-glutamine + ATP + H2O = L-asparagine + L-glutamate + AMP + diphosphate + H(+)</text>
        <dbReference type="Rhea" id="RHEA:12228"/>
        <dbReference type="ChEBI" id="CHEBI:15377"/>
        <dbReference type="ChEBI" id="CHEBI:15378"/>
        <dbReference type="ChEBI" id="CHEBI:29985"/>
        <dbReference type="ChEBI" id="CHEBI:29991"/>
        <dbReference type="ChEBI" id="CHEBI:30616"/>
        <dbReference type="ChEBI" id="CHEBI:33019"/>
        <dbReference type="ChEBI" id="CHEBI:58048"/>
        <dbReference type="ChEBI" id="CHEBI:58359"/>
        <dbReference type="ChEBI" id="CHEBI:456215"/>
        <dbReference type="EC" id="6.3.5.4"/>
    </reaction>
</comment>
<dbReference type="Pfam" id="PF13537">
    <property type="entry name" value="GATase_7"/>
    <property type="match status" value="1"/>
</dbReference>
<dbReference type="InterPro" id="IPR014729">
    <property type="entry name" value="Rossmann-like_a/b/a_fold"/>
</dbReference>
<evidence type="ECO:0000256" key="8">
    <source>
        <dbReference type="PIRSR" id="PIRSR001589-1"/>
    </source>
</evidence>
<dbReference type="PANTHER" id="PTHR43284">
    <property type="entry name" value="ASPARAGINE SYNTHETASE (GLUTAMINE-HYDROLYZING)"/>
    <property type="match status" value="1"/>
</dbReference>
<dbReference type="GO" id="GO:0006529">
    <property type="term" value="P:asparagine biosynthetic process"/>
    <property type="evidence" value="ECO:0007669"/>
    <property type="project" value="UniProtKB-KW"/>
</dbReference>
<keyword evidence="8" id="KW-0028">Amino-acid biosynthesis</keyword>
<comment type="similarity">
    <text evidence="2">Belongs to the asparagine synthetase family.</text>
</comment>
<dbReference type="Proteomes" id="UP000076587">
    <property type="component" value="Unassembled WGS sequence"/>
</dbReference>
<sequence>MCGIVGFNFKSENNDFLSLAPHRGPDSSDYTYIGGYTLGHNRLAVVDHNEESNQPFYSECGKYVIVFNGEVYNHADLRKDLAGKYPFKTKSDTEAMLYAYIEYGDEFVHKLRGMFSFVIYNSVDDELFCARDRIGIKPLNYYFKDGKFIFASEINVIAKLLEEKPSINQEAIRQYMKYLYVPCPDTIFTDIKKLPPGHVMKLKDGELTSKPYWEASQFVGKNLGLSEGEILEELDYLFDDSVKTRMIADVELGSFLSGGIDSSLILYYMQKNSEKKINTYTLGFENADSYDESSDAMLMAKHFNTNHQEILIKPDVVSLLPKMVKHFGEPFASPTSLLIHELTKETKKFATVALAGDGGDEVFGGYPKYQGVQLAEKLNAVPKFVFNGIAKVTDLIPENTSGNHLPRRIKAFASSLGKDAAQRYDDWSAYISDEDLSKLFKEDIGFSSIVYDSWKSLDTGDGIITSSLVDLRTYLPNDMLYYGDIMSMANAFEVRFPLIDHNIVEFMTSIDSQWRIKNGQTKYLMKRLLQGKVPDQIIAKKKLGLNPPMGIWLKRDLAPLLEEYLSKSVIEKRGIFDYKYVQQIIDEFTTNRKDRSLNLWAMVVLEEWFRQYLD</sequence>
<dbReference type="PATRIC" id="fig|1365253.3.peg.4053"/>
<evidence type="ECO:0000256" key="4">
    <source>
        <dbReference type="ARBA" id="ARBA00022741"/>
    </source>
</evidence>
<evidence type="ECO:0000256" key="1">
    <source>
        <dbReference type="ARBA" id="ARBA00005187"/>
    </source>
</evidence>
<evidence type="ECO:0000256" key="7">
    <source>
        <dbReference type="ARBA" id="ARBA00048741"/>
    </source>
</evidence>
<dbReference type="NCBIfam" id="TIGR01536">
    <property type="entry name" value="asn_synth_AEB"/>
    <property type="match status" value="1"/>
</dbReference>
<accession>A0A162A5A9</accession>
<feature type="active site" description="For GATase activity" evidence="8">
    <location>
        <position position="2"/>
    </location>
</feature>
<reference evidence="12 13" key="1">
    <citation type="submission" date="2013-07" db="EMBL/GenBank/DDBJ databases">
        <title>Comparative Genomic and Metabolomic Analysis of Twelve Strains of Pseudoalteromonas luteoviolacea.</title>
        <authorList>
            <person name="Vynne N.G."/>
            <person name="Mansson M."/>
            <person name="Gram L."/>
        </authorList>
    </citation>
    <scope>NUCLEOTIDE SEQUENCE [LARGE SCALE GENOMIC DNA]</scope>
    <source>
        <strain evidence="12 13">NCIMB 1942</strain>
    </source>
</reference>
<dbReference type="Gene3D" id="3.60.20.10">
    <property type="entry name" value="Glutamine Phosphoribosylpyrophosphate, subunit 1, domain 1"/>
    <property type="match status" value="1"/>
</dbReference>
<evidence type="ECO:0000313" key="13">
    <source>
        <dbReference type="Proteomes" id="UP000076587"/>
    </source>
</evidence>
<dbReference type="EC" id="6.3.5.4" evidence="3"/>
<dbReference type="CDD" id="cd00712">
    <property type="entry name" value="AsnB"/>
    <property type="match status" value="1"/>
</dbReference>
<dbReference type="InterPro" id="IPR051786">
    <property type="entry name" value="ASN_synthetase/amidase"/>
</dbReference>
<dbReference type="Pfam" id="PF00733">
    <property type="entry name" value="Asn_synthase"/>
    <property type="match status" value="1"/>
</dbReference>
<dbReference type="RefSeq" id="WP_063378447.1">
    <property type="nucleotide sequence ID" value="NZ_AUXT01000192.1"/>
</dbReference>
<dbReference type="GO" id="GO:0005524">
    <property type="term" value="F:ATP binding"/>
    <property type="evidence" value="ECO:0007669"/>
    <property type="project" value="UniProtKB-KW"/>
</dbReference>
<evidence type="ECO:0000256" key="3">
    <source>
        <dbReference type="ARBA" id="ARBA00012737"/>
    </source>
</evidence>
<evidence type="ECO:0000259" key="11">
    <source>
        <dbReference type="PROSITE" id="PS51278"/>
    </source>
</evidence>
<dbReference type="InterPro" id="IPR033738">
    <property type="entry name" value="AsnB_N"/>
</dbReference>
<comment type="caution">
    <text evidence="12">The sequence shown here is derived from an EMBL/GenBank/DDBJ whole genome shotgun (WGS) entry which is preliminary data.</text>
</comment>
<dbReference type="GO" id="GO:0005829">
    <property type="term" value="C:cytosol"/>
    <property type="evidence" value="ECO:0007669"/>
    <property type="project" value="TreeGrafter"/>
</dbReference>
<feature type="site" description="Important for beta-aspartyl-AMP intermediate formation" evidence="10">
    <location>
        <position position="357"/>
    </location>
</feature>
<keyword evidence="5 9" id="KW-0067">ATP-binding</keyword>
<dbReference type="GO" id="GO:0004066">
    <property type="term" value="F:asparagine synthase (glutamine-hydrolyzing) activity"/>
    <property type="evidence" value="ECO:0007669"/>
    <property type="project" value="UniProtKB-EC"/>
</dbReference>
<evidence type="ECO:0000256" key="5">
    <source>
        <dbReference type="ARBA" id="ARBA00022840"/>
    </source>
</evidence>
<proteinExistence type="inferred from homology"/>
<evidence type="ECO:0000256" key="2">
    <source>
        <dbReference type="ARBA" id="ARBA00005752"/>
    </source>
</evidence>
<dbReference type="PANTHER" id="PTHR43284:SF1">
    <property type="entry name" value="ASPARAGINE SYNTHETASE"/>
    <property type="match status" value="1"/>
</dbReference>
<dbReference type="InterPro" id="IPR006426">
    <property type="entry name" value="Asn_synth_AEB"/>
</dbReference>
<dbReference type="InterPro" id="IPR017932">
    <property type="entry name" value="GATase_2_dom"/>
</dbReference>
<evidence type="ECO:0000256" key="10">
    <source>
        <dbReference type="PIRSR" id="PIRSR001589-3"/>
    </source>
</evidence>
<keyword evidence="8" id="KW-0061">Asparagine biosynthesis</keyword>
<protein>
    <recommendedName>
        <fullName evidence="3">asparagine synthase (glutamine-hydrolyzing)</fullName>
        <ecNumber evidence="3">6.3.5.4</ecNumber>
    </recommendedName>
</protein>
<name>A0A162A5A9_9GAMM</name>
<keyword evidence="6 8" id="KW-0315">Glutamine amidotransferase</keyword>
<dbReference type="OrthoDB" id="9763290at2"/>
<dbReference type="CDD" id="cd01991">
    <property type="entry name" value="Asn_synthase_B_C"/>
    <property type="match status" value="1"/>
</dbReference>
<evidence type="ECO:0000313" key="12">
    <source>
        <dbReference type="EMBL" id="KZN44383.1"/>
    </source>
</evidence>
<dbReference type="Gene3D" id="3.40.50.620">
    <property type="entry name" value="HUPs"/>
    <property type="match status" value="1"/>
</dbReference>
<dbReference type="InterPro" id="IPR029055">
    <property type="entry name" value="Ntn_hydrolases_N"/>
</dbReference>
<evidence type="ECO:0000256" key="9">
    <source>
        <dbReference type="PIRSR" id="PIRSR001589-2"/>
    </source>
</evidence>
<gene>
    <name evidence="12" type="ORF">N482_16580</name>
</gene>
<organism evidence="12 13">
    <name type="scientific">Pseudoalteromonas luteoviolacea NCIMB 1942</name>
    <dbReference type="NCBI Taxonomy" id="1365253"/>
    <lineage>
        <taxon>Bacteria</taxon>
        <taxon>Pseudomonadati</taxon>
        <taxon>Pseudomonadota</taxon>
        <taxon>Gammaproteobacteria</taxon>
        <taxon>Alteromonadales</taxon>
        <taxon>Pseudoalteromonadaceae</taxon>
        <taxon>Pseudoalteromonas</taxon>
    </lineage>
</organism>
<feature type="binding site" evidence="9">
    <location>
        <position position="92"/>
    </location>
    <ligand>
        <name>L-glutamine</name>
        <dbReference type="ChEBI" id="CHEBI:58359"/>
    </ligand>
</feature>
<keyword evidence="4 9" id="KW-0547">Nucleotide-binding</keyword>
<dbReference type="AlphaFoldDB" id="A0A162A5A9"/>